<dbReference type="PhylomeDB" id="H2L269"/>
<dbReference type="PaxDb" id="6239-T23F11.11"/>
<name>H2L269_CAEEL</name>
<dbReference type="Proteomes" id="UP000001940">
    <property type="component" value="Chromosome III"/>
</dbReference>
<dbReference type="OMA" id="FECIMEQ"/>
<keyword evidence="1 2" id="KW-0812">Transmembrane</keyword>
<feature type="transmembrane region" description="Helical" evidence="1">
    <location>
        <begin position="53"/>
        <end position="80"/>
    </location>
</feature>
<feature type="transmembrane region" description="Helical" evidence="1">
    <location>
        <begin position="124"/>
        <end position="148"/>
    </location>
</feature>
<dbReference type="RefSeq" id="NP_001254919.1">
    <property type="nucleotide sequence ID" value="NM_001267990.1"/>
</dbReference>
<dbReference type="KEGG" id="cel:CELE_T23F11.11"/>
<dbReference type="AlphaFoldDB" id="H2L269"/>
<dbReference type="OrthoDB" id="5871992at2759"/>
<dbReference type="EMBL" id="BX284603">
    <property type="protein sequence ID" value="CCE72290.1"/>
    <property type="molecule type" value="Genomic_DNA"/>
</dbReference>
<organism evidence="2 3">
    <name type="scientific">Caenorhabditis elegans</name>
    <dbReference type="NCBI Taxonomy" id="6239"/>
    <lineage>
        <taxon>Eukaryota</taxon>
        <taxon>Metazoa</taxon>
        <taxon>Ecdysozoa</taxon>
        <taxon>Nematoda</taxon>
        <taxon>Chromadorea</taxon>
        <taxon>Rhabditida</taxon>
        <taxon>Rhabditina</taxon>
        <taxon>Rhabditomorpha</taxon>
        <taxon>Rhabditoidea</taxon>
        <taxon>Rhabditidae</taxon>
        <taxon>Peloderinae</taxon>
        <taxon>Caenorhabditis</taxon>
    </lineage>
</organism>
<protein>
    <submittedName>
        <fullName evidence="2">Transmembrane protein</fullName>
    </submittedName>
</protein>
<dbReference type="GeneID" id="13189293"/>
<reference evidence="2 3" key="1">
    <citation type="journal article" date="1998" name="Science">
        <title>Genome sequence of the nematode C. elegans: a platform for investigating biology.</title>
        <authorList>
            <consortium name="The C. elegans sequencing consortium"/>
            <person name="Sulson J.E."/>
            <person name="Waterston R."/>
        </authorList>
    </citation>
    <scope>NUCLEOTIDE SEQUENCE [LARGE SCALE GENOMIC DNA]</scope>
    <source>
        <strain evidence="2 3">Bristol N2</strain>
    </source>
</reference>
<evidence type="ECO:0000313" key="4">
    <source>
        <dbReference type="WormBase" id="T23F11.11"/>
    </source>
</evidence>
<proteinExistence type="predicted"/>
<keyword evidence="1" id="KW-1133">Transmembrane helix</keyword>
<dbReference type="HOGENOM" id="CLU_1409975_0_0_1"/>
<accession>H2L269</accession>
<dbReference type="AGR" id="WB:WBGene00219297"/>
<dbReference type="PANTHER" id="PTHR34152:SF3">
    <property type="entry name" value="CONSERVED PLASMA MEMBRANE PROTEIN-RELATED"/>
    <property type="match status" value="1"/>
</dbReference>
<dbReference type="FunCoup" id="H2L269">
    <property type="interactions" value="3"/>
</dbReference>
<evidence type="ECO:0000313" key="3">
    <source>
        <dbReference type="Proteomes" id="UP000001940"/>
    </source>
</evidence>
<keyword evidence="1" id="KW-0472">Membrane</keyword>
<dbReference type="WormBase" id="T23F11.11">
    <property type="protein sequence ID" value="CE46829"/>
    <property type="gene ID" value="WBGene00219297"/>
</dbReference>
<keyword evidence="3" id="KW-1185">Reference proteome</keyword>
<sequence>MHIPNIVADKNCSSEYEFLPLLFRDAPTLSIWGEHLTYFFLLQEENVSGTIRVLLYCSIVLYSIFLIFSSIPVYLLVIGIVKVNQCPVDQRIPVWLIVNSALIFLQGSFECIMEQVQGKSKSMALFILLNICRLGIFVSTIVGSVFVFAAYSGKAQCDGLLYWSSFVYCILSLIACLFSGCSFEFMRYKGVNV</sequence>
<dbReference type="PANTHER" id="PTHR34152">
    <property type="entry name" value="PROTEIN CBG12353-RELATED"/>
    <property type="match status" value="1"/>
</dbReference>
<evidence type="ECO:0000313" key="2">
    <source>
        <dbReference type="EMBL" id="CCE72290.1"/>
    </source>
</evidence>
<feature type="transmembrane region" description="Helical" evidence="1">
    <location>
        <begin position="92"/>
        <end position="112"/>
    </location>
</feature>
<gene>
    <name evidence="2" type="ORF">CELE_T23F11.11</name>
    <name evidence="2 4" type="ORF">T23F11.11</name>
</gene>
<dbReference type="Bgee" id="WBGene00219297">
    <property type="expression patterns" value="Expressed in adult organism"/>
</dbReference>
<dbReference type="CTD" id="13189293"/>
<evidence type="ECO:0000256" key="1">
    <source>
        <dbReference type="SAM" id="Phobius"/>
    </source>
</evidence>
<feature type="transmembrane region" description="Helical" evidence="1">
    <location>
        <begin position="160"/>
        <end position="180"/>
    </location>
</feature>
<dbReference type="InParanoid" id="H2L269"/>